<accession>A0ABP9I9S3</accession>
<reference evidence="3" key="1">
    <citation type="journal article" date="2019" name="Int. J. Syst. Evol. Microbiol.">
        <title>The Global Catalogue of Microorganisms (GCM) 10K type strain sequencing project: providing services to taxonomists for standard genome sequencing and annotation.</title>
        <authorList>
            <consortium name="The Broad Institute Genomics Platform"/>
            <consortium name="The Broad Institute Genome Sequencing Center for Infectious Disease"/>
            <person name="Wu L."/>
            <person name="Ma J."/>
        </authorList>
    </citation>
    <scope>NUCLEOTIDE SEQUENCE [LARGE SCALE GENOMIC DNA]</scope>
    <source>
        <strain evidence="3">JCM 17986</strain>
    </source>
</reference>
<evidence type="ECO:0000313" key="2">
    <source>
        <dbReference type="EMBL" id="GAA4992785.1"/>
    </source>
</evidence>
<organism evidence="2 3">
    <name type="scientific">Yinghuangia aomiensis</name>
    <dbReference type="NCBI Taxonomy" id="676205"/>
    <lineage>
        <taxon>Bacteria</taxon>
        <taxon>Bacillati</taxon>
        <taxon>Actinomycetota</taxon>
        <taxon>Actinomycetes</taxon>
        <taxon>Kitasatosporales</taxon>
        <taxon>Streptomycetaceae</taxon>
        <taxon>Yinghuangia</taxon>
    </lineage>
</organism>
<evidence type="ECO:0000256" key="1">
    <source>
        <dbReference type="SAM" id="MobiDB-lite"/>
    </source>
</evidence>
<gene>
    <name evidence="2" type="ORF">GCM10023205_76730</name>
</gene>
<protein>
    <submittedName>
        <fullName evidence="2">Uncharacterized protein</fullName>
    </submittedName>
</protein>
<name>A0ABP9I9S3_9ACTN</name>
<comment type="caution">
    <text evidence="2">The sequence shown here is derived from an EMBL/GenBank/DDBJ whole genome shotgun (WGS) entry which is preliminary data.</text>
</comment>
<dbReference type="RefSeq" id="WP_345680496.1">
    <property type="nucleotide sequence ID" value="NZ_BAABHS010000048.1"/>
</dbReference>
<dbReference type="Proteomes" id="UP001500466">
    <property type="component" value="Unassembled WGS sequence"/>
</dbReference>
<proteinExistence type="predicted"/>
<evidence type="ECO:0000313" key="3">
    <source>
        <dbReference type="Proteomes" id="UP001500466"/>
    </source>
</evidence>
<feature type="region of interest" description="Disordered" evidence="1">
    <location>
        <begin position="1"/>
        <end position="22"/>
    </location>
</feature>
<dbReference type="EMBL" id="BAABHS010000048">
    <property type="protein sequence ID" value="GAA4992785.1"/>
    <property type="molecule type" value="Genomic_DNA"/>
</dbReference>
<sequence length="272" mass="29302">MTSTYQLTPYAPGTDATAKSAPLPRVPVTGGILDVLAVIRPWFDERAAAVVHVHRDGALVARLAAADLAATDGITYTRPDHADPRPRPAATLGQAVLLAGAWIAPTPAKARAGVQRDGVWVLSVDATDFPGAAELADERPDKARWTEWPSWREEPPAAYITDVAESLRDGFGWTIAETSHDGFSVDFSPKEPEPHHSWTDHQVGGDYWWATFIPRLGWASGMKSTGPQRPRRQATRDFPLPVPADPGHPDEVAVYLALALEHGPLGHAAADA</sequence>
<keyword evidence="3" id="KW-1185">Reference proteome</keyword>
<feature type="region of interest" description="Disordered" evidence="1">
    <location>
        <begin position="220"/>
        <end position="244"/>
    </location>
</feature>